<proteinExistence type="predicted"/>
<sequence length="112" mass="12584">MFPISLTTAVGRLQREQEMNKVIQIEIPEYNDRKSAAAAIAKLLERAEEVEQAAEIIADEHCLTFNTGDYGNGRTYYPVGYDAHWLVGHHGVEVDENEKLVEGVWLSSSDMC</sequence>
<reference evidence="2 3" key="1">
    <citation type="submission" date="2019-04" db="EMBL/GenBank/DDBJ databases">
        <authorList>
            <person name="Anderson K.J."/>
            <person name="Thurgood T.L."/>
            <person name="Sharma R."/>
            <person name="Arens D.K."/>
            <person name="Kruger J.L."/>
            <person name="Thompson D.W."/>
            <person name="Casjens S."/>
            <person name="Grose J.H."/>
        </authorList>
    </citation>
    <scope>NUCLEOTIDE SEQUENCE [LARGE SCALE GENOMIC DNA]</scope>
</reference>
<evidence type="ECO:0000256" key="1">
    <source>
        <dbReference type="SAM" id="Coils"/>
    </source>
</evidence>
<gene>
    <name evidence="2" type="ORF">KAALPHA_145</name>
</gene>
<dbReference type="Proteomes" id="UP000325316">
    <property type="component" value="Segment"/>
</dbReference>
<organism evidence="2 3">
    <name type="scientific">Klebsiella phage vB_KaeM_KaAlpha</name>
    <dbReference type="NCBI Taxonomy" id="2591367"/>
    <lineage>
        <taxon>Viruses</taxon>
        <taxon>Duplodnaviria</taxon>
        <taxon>Heunggongvirae</taxon>
        <taxon>Uroviricota</taxon>
        <taxon>Caudoviricetes</taxon>
        <taxon>Pantevenvirales</taxon>
        <taxon>Straboviridae</taxon>
        <taxon>Tevenvirinae</taxon>
        <taxon>Karamvirus</taxon>
        <taxon>Karamvirus pg7</taxon>
    </lineage>
</organism>
<feature type="coiled-coil region" evidence="1">
    <location>
        <begin position="33"/>
        <end position="60"/>
    </location>
</feature>
<name>A0A5B9NKG6_9CAUD</name>
<evidence type="ECO:0000313" key="2">
    <source>
        <dbReference type="EMBL" id="QEG13182.1"/>
    </source>
</evidence>
<dbReference type="EMBL" id="MN013084">
    <property type="protein sequence ID" value="QEG13182.1"/>
    <property type="molecule type" value="Genomic_DNA"/>
</dbReference>
<accession>A0A5B9NKG6</accession>
<protein>
    <submittedName>
        <fullName evidence="2">Uncharacterized protein</fullName>
    </submittedName>
</protein>
<keyword evidence="1" id="KW-0175">Coiled coil</keyword>
<evidence type="ECO:0000313" key="3">
    <source>
        <dbReference type="Proteomes" id="UP000325316"/>
    </source>
</evidence>